<evidence type="ECO:0000256" key="7">
    <source>
        <dbReference type="ARBA" id="ARBA00022692"/>
    </source>
</evidence>
<evidence type="ECO:0000256" key="5">
    <source>
        <dbReference type="ARBA" id="ARBA00022676"/>
    </source>
</evidence>
<keyword evidence="8" id="KW-0547">Nucleotide-binding</keyword>
<comment type="similarity">
    <text evidence="3">Belongs to the glycosyltransferase 31 family. Beta3-Gal-T subfamily.</text>
</comment>
<dbReference type="GO" id="GO:0016020">
    <property type="term" value="C:membrane"/>
    <property type="evidence" value="ECO:0007669"/>
    <property type="project" value="UniProtKB-SubCell"/>
</dbReference>
<protein>
    <recommendedName>
        <fullName evidence="4">N-acetylgalactosaminide beta-1,3-galactosyltransferase</fullName>
        <ecNumber evidence="4">2.4.1.122</ecNumber>
    </recommendedName>
</protein>
<reference evidence="13" key="1">
    <citation type="journal article" date="2014" name="PLoS Genet.">
        <title>Signature Gene Expression Reveals Novel Clues to the Molecular Mechanisms of Dimorphic Transition in Penicillium marneffei.</title>
        <authorList>
            <person name="Yang E."/>
            <person name="Wang G."/>
            <person name="Cai J."/>
            <person name="Woo P.C."/>
            <person name="Lau S.K."/>
            <person name="Yuen K.-Y."/>
            <person name="Chow W.-N."/>
            <person name="Lin X."/>
        </authorList>
    </citation>
    <scope>NUCLEOTIDE SEQUENCE [LARGE SCALE GENOMIC DNA]</scope>
    <source>
        <strain evidence="13">PM1</strain>
    </source>
</reference>
<evidence type="ECO:0000256" key="11">
    <source>
        <dbReference type="ARBA" id="ARBA00023136"/>
    </source>
</evidence>
<keyword evidence="7" id="KW-0812">Transmembrane</keyword>
<keyword evidence="11" id="KW-0472">Membrane</keyword>
<name>A0A093XZA8_TALMA</name>
<dbReference type="HOGENOM" id="CLU_022549_0_0_1"/>
<evidence type="ECO:0000256" key="8">
    <source>
        <dbReference type="ARBA" id="ARBA00022741"/>
    </source>
</evidence>
<comment type="subcellular location">
    <subcellularLocation>
        <location evidence="1">Membrane</location>
        <topology evidence="1">Single-pass type II membrane protein</topology>
    </subcellularLocation>
</comment>
<gene>
    <name evidence="13" type="ORF">GQ26_0072570</name>
</gene>
<dbReference type="eggNOG" id="KOG2246">
    <property type="taxonomic scope" value="Eukaryota"/>
</dbReference>
<accession>A0A093XZA8</accession>
<keyword evidence="10" id="KW-1133">Transmembrane helix</keyword>
<keyword evidence="9" id="KW-0735">Signal-anchor</keyword>
<comment type="caution">
    <text evidence="13">The sequence shown here is derived from an EMBL/GenBank/DDBJ whole genome shotgun (WGS) entry which is preliminary data.</text>
</comment>
<evidence type="ECO:0000259" key="12">
    <source>
        <dbReference type="Pfam" id="PF02434"/>
    </source>
</evidence>
<proteinExistence type="inferred from homology"/>
<dbReference type="GO" id="GO:0000166">
    <property type="term" value="F:nucleotide binding"/>
    <property type="evidence" value="ECO:0007669"/>
    <property type="project" value="UniProtKB-KW"/>
</dbReference>
<keyword evidence="6 13" id="KW-0808">Transferase</keyword>
<evidence type="ECO:0000256" key="1">
    <source>
        <dbReference type="ARBA" id="ARBA00004606"/>
    </source>
</evidence>
<dbReference type="Gene3D" id="3.90.550.50">
    <property type="match status" value="1"/>
</dbReference>
<evidence type="ECO:0000256" key="2">
    <source>
        <dbReference type="ARBA" id="ARBA00004922"/>
    </source>
</evidence>
<organism evidence="13">
    <name type="scientific">Talaromyces marneffei PM1</name>
    <dbReference type="NCBI Taxonomy" id="1077442"/>
    <lineage>
        <taxon>Eukaryota</taxon>
        <taxon>Fungi</taxon>
        <taxon>Dikarya</taxon>
        <taxon>Ascomycota</taxon>
        <taxon>Pezizomycotina</taxon>
        <taxon>Eurotiomycetes</taxon>
        <taxon>Eurotiomycetidae</taxon>
        <taxon>Eurotiales</taxon>
        <taxon>Trichocomaceae</taxon>
        <taxon>Talaromyces</taxon>
        <taxon>Talaromyces sect. Talaromyces</taxon>
    </lineage>
</organism>
<dbReference type="PANTHER" id="PTHR23033:SF43">
    <property type="entry name" value="APPLE DOMAIN-CONTAINING PROTEIN"/>
    <property type="match status" value="1"/>
</dbReference>
<dbReference type="GO" id="GO:0016263">
    <property type="term" value="F:glycoprotein-N-acetylgalactosamine 3-beta-galactosyltransferase activity"/>
    <property type="evidence" value="ECO:0007669"/>
    <property type="project" value="UniProtKB-EC"/>
</dbReference>
<dbReference type="InterPro" id="IPR026050">
    <property type="entry name" value="C1GALT1/C1GALT1_chp1"/>
</dbReference>
<evidence type="ECO:0000313" key="13">
    <source>
        <dbReference type="EMBL" id="KFX50578.1"/>
    </source>
</evidence>
<dbReference type="AlphaFoldDB" id="A0A093XZA8"/>
<evidence type="ECO:0000256" key="4">
    <source>
        <dbReference type="ARBA" id="ARBA00012557"/>
    </source>
</evidence>
<keyword evidence="5 13" id="KW-0328">Glycosyltransferase</keyword>
<evidence type="ECO:0000256" key="6">
    <source>
        <dbReference type="ARBA" id="ARBA00022679"/>
    </source>
</evidence>
<dbReference type="EC" id="2.4.1.122" evidence="4"/>
<evidence type="ECO:0000256" key="9">
    <source>
        <dbReference type="ARBA" id="ARBA00022968"/>
    </source>
</evidence>
<feature type="domain" description="Fringe-like glycosyltransferase" evidence="12">
    <location>
        <begin position="187"/>
        <end position="264"/>
    </location>
</feature>
<dbReference type="InterPro" id="IPR003378">
    <property type="entry name" value="Fringe-like_glycosylTrfase"/>
</dbReference>
<comment type="pathway">
    <text evidence="2">Protein modification; protein glycosylation.</text>
</comment>
<dbReference type="EMBL" id="JPOX01000007">
    <property type="protein sequence ID" value="KFX50578.1"/>
    <property type="molecule type" value="Genomic_DNA"/>
</dbReference>
<sequence length="500" mass="58276">MRLIRRQYLGLVPVVTLFFIFGTIYSTHRWVSIQQLNKDRWSQRPGDQETQQFHDGQNYNDPNCAVFPRNRLRDIQIVLRIGSTQPFDQISSHINNITNCISNLIVVSDRVEEIGNGFWSHDIIADLPKVYWEGIDKDSLDGTDQTAGLKAYENINKGDSSWKQGKHASDRLTHRQGWLLDRFKFLPMVEYAYNVNPQAKWFYFIEADTYVVWDTLFRLLDRYDFQQEWYMGSPSPGRELDGEKTWFAYGGNGFILSRTAIQRLVSKNLVKFDESTNTNRTELSLTERWADLVRSDCCGDSVLGFALADKGIFLSGLYPIFNPHPLHGIPFGPSGKPYWCQPVLSLHKTWPREVPGLTDFVKDHTSKRPLIYADLFDYLNLQEVKQRDDWQNSDWNSFEEAPESPVHETIEACAEGCHAHGECFQWTYWVEASWKWKTVPKKKCTFVRSIRLGTHKDREESWTTTAVWTSGWDIEKISKWTKENPCGKPEWVEPSLQRIY</sequence>
<evidence type="ECO:0000256" key="10">
    <source>
        <dbReference type="ARBA" id="ARBA00022989"/>
    </source>
</evidence>
<dbReference type="PANTHER" id="PTHR23033">
    <property type="entry name" value="BETA1,3-GALACTOSYLTRANSFERASE"/>
    <property type="match status" value="1"/>
</dbReference>
<evidence type="ECO:0000256" key="3">
    <source>
        <dbReference type="ARBA" id="ARBA00006462"/>
    </source>
</evidence>
<dbReference type="Pfam" id="PF02434">
    <property type="entry name" value="Fringe"/>
    <property type="match status" value="1"/>
</dbReference>